<name>A0A2U9PLG3_MYCSE</name>
<reference evidence="2" key="2">
    <citation type="submission" date="2018-03" db="EMBL/GenBank/DDBJ databases">
        <authorList>
            <person name="Derbyshire K."/>
            <person name="Gray T.A."/>
            <person name="Champion M."/>
        </authorList>
    </citation>
    <scope>NUCLEOTIDE SEQUENCE [LARGE SCALE GENOMIC DNA]</scope>
    <source>
        <strain evidence="2">MKD8</strain>
    </source>
</reference>
<gene>
    <name evidence="1" type="ORF">D806_015970</name>
</gene>
<organism evidence="1 2">
    <name type="scientific">Mycolicibacterium smegmatis (strain MKD8)</name>
    <name type="common">Mycobacterium smegmatis</name>
    <dbReference type="NCBI Taxonomy" id="1214915"/>
    <lineage>
        <taxon>Bacteria</taxon>
        <taxon>Bacillati</taxon>
        <taxon>Actinomycetota</taxon>
        <taxon>Actinomycetes</taxon>
        <taxon>Mycobacteriales</taxon>
        <taxon>Mycobacteriaceae</taxon>
        <taxon>Mycolicibacterium</taxon>
    </lineage>
</organism>
<dbReference type="EMBL" id="CP027541">
    <property type="protein sequence ID" value="AWT52581.1"/>
    <property type="molecule type" value="Genomic_DNA"/>
</dbReference>
<reference evidence="1 2" key="1">
    <citation type="journal article" date="2013" name="Genome Announc.">
        <title>Draft genome sequence of MKD8, a conjugal recipient Mycobacterium smegmatis strain.</title>
        <authorList>
            <person name="Gray T.A."/>
            <person name="Palumbo M.J."/>
            <person name="Derbyshire K.M."/>
        </authorList>
    </citation>
    <scope>NUCLEOTIDE SEQUENCE [LARGE SCALE GENOMIC DNA]</scope>
    <source>
        <strain evidence="1 2">MKD8</strain>
    </source>
</reference>
<protein>
    <submittedName>
        <fullName evidence="1">Uncharacterized protein</fullName>
    </submittedName>
</protein>
<proteinExistence type="predicted"/>
<evidence type="ECO:0000313" key="2">
    <source>
        <dbReference type="Proteomes" id="UP000011200"/>
    </source>
</evidence>
<sequence>MTPPMAASTVSRHEERNIVFADHTRAMEAANRQMSRWTNLLDRLAQE</sequence>
<dbReference type="Proteomes" id="UP000011200">
    <property type="component" value="Chromosome"/>
</dbReference>
<accession>A0A2U9PLG3</accession>
<dbReference type="AlphaFoldDB" id="A0A2U9PLG3"/>
<evidence type="ECO:0000313" key="1">
    <source>
        <dbReference type="EMBL" id="AWT52581.1"/>
    </source>
</evidence>